<dbReference type="OrthoDB" id="9796920at2"/>
<dbReference type="PANTHER" id="PTHR30411">
    <property type="entry name" value="CYTOPLASMIC PROTEIN"/>
    <property type="match status" value="1"/>
</dbReference>
<dbReference type="PANTHER" id="PTHR30411:SF1">
    <property type="entry name" value="CYTOPLASMIC PROTEIN"/>
    <property type="match status" value="1"/>
</dbReference>
<keyword evidence="4" id="KW-1185">Reference proteome</keyword>
<dbReference type="CDD" id="cd04939">
    <property type="entry name" value="PA2301"/>
    <property type="match status" value="1"/>
</dbReference>
<evidence type="ECO:0000259" key="2">
    <source>
        <dbReference type="Pfam" id="PF04073"/>
    </source>
</evidence>
<comment type="caution">
    <text evidence="3">The sequence shown here is derived from an EMBL/GenBank/DDBJ whole genome shotgun (WGS) entry which is preliminary data.</text>
</comment>
<organism evidence="3 4">
    <name type="scientific">Streptomyces cinnamoneus</name>
    <name type="common">Streptoverticillium cinnamoneum</name>
    <dbReference type="NCBI Taxonomy" id="53446"/>
    <lineage>
        <taxon>Bacteria</taxon>
        <taxon>Bacillati</taxon>
        <taxon>Actinomycetota</taxon>
        <taxon>Actinomycetes</taxon>
        <taxon>Kitasatosporales</taxon>
        <taxon>Streptomycetaceae</taxon>
        <taxon>Streptomyces</taxon>
        <taxon>Streptomyces cinnamoneus group</taxon>
    </lineage>
</organism>
<dbReference type="Gene3D" id="3.90.960.10">
    <property type="entry name" value="YbaK/aminoacyl-tRNA synthetase-associated domain"/>
    <property type="match status" value="1"/>
</dbReference>
<gene>
    <name evidence="3" type="ORF">BLA24_13310</name>
</gene>
<proteinExistence type="predicted"/>
<dbReference type="InterPro" id="IPR007214">
    <property type="entry name" value="YbaK/aa-tRNA-synth-assoc-dom"/>
</dbReference>
<dbReference type="EMBL" id="NHZO01000145">
    <property type="protein sequence ID" value="PHQ51483.1"/>
    <property type="molecule type" value="Genomic_DNA"/>
</dbReference>
<protein>
    <recommendedName>
        <fullName evidence="2">YbaK/aminoacyl-tRNA synthetase-associated domain-containing protein</fullName>
    </recommendedName>
</protein>
<dbReference type="AlphaFoldDB" id="A0A2G1XJS2"/>
<accession>A0A2G1XJS2</accession>
<feature type="region of interest" description="Disordered" evidence="1">
    <location>
        <begin position="18"/>
        <end position="37"/>
    </location>
</feature>
<dbReference type="SUPFAM" id="SSF55826">
    <property type="entry name" value="YbaK/ProRS associated domain"/>
    <property type="match status" value="1"/>
</dbReference>
<name>A0A2G1XJS2_STRCJ</name>
<dbReference type="InterPro" id="IPR036754">
    <property type="entry name" value="YbaK/aa-tRNA-synt-asso_dom_sf"/>
</dbReference>
<feature type="domain" description="YbaK/aminoacyl-tRNA synthetase-associated" evidence="2">
    <location>
        <begin position="100"/>
        <end position="219"/>
    </location>
</feature>
<reference evidence="3 4" key="1">
    <citation type="journal article" date="2017" name="Biochemistry">
        <title>Identification of the Biosynthetic Pathway for the Antibiotic Bicyclomycin.</title>
        <authorList>
            <person name="Patteson J."/>
            <person name="Cai W."/>
            <person name="Johnson R.A."/>
            <person name="Santa Maria K."/>
            <person name="Li B."/>
        </authorList>
    </citation>
    <scope>NUCLEOTIDE SEQUENCE [LARGE SCALE GENOMIC DNA]</scope>
    <source>
        <strain evidence="3 4">ATCC 21532</strain>
    </source>
</reference>
<evidence type="ECO:0000313" key="4">
    <source>
        <dbReference type="Proteomes" id="UP000222531"/>
    </source>
</evidence>
<sequence>MRPRERRGEALAHAAVLSGAVTPGPPAPAGRGSAAGHTGRAAAYHDCVIRSPQAAPFGRFDESWPAVNRPELLAEPVAAALGQWVGAGPVESVLVVDTDPEVADTAAFSAAYDVPLDVSANCVVIAAKRGQEVTYAACVALATTRVDVNSAVRKRLGARKASFAPMDTAVAETGMEYGGITPVGLPKDWPLLVDEAVASAPYVLVGSGRRRSKLILPGAFLGQLPNAEVAAGLAR</sequence>
<dbReference type="Pfam" id="PF04073">
    <property type="entry name" value="tRNA_edit"/>
    <property type="match status" value="1"/>
</dbReference>
<dbReference type="GO" id="GO:0002161">
    <property type="term" value="F:aminoacyl-tRNA deacylase activity"/>
    <property type="evidence" value="ECO:0007669"/>
    <property type="project" value="InterPro"/>
</dbReference>
<evidence type="ECO:0000313" key="3">
    <source>
        <dbReference type="EMBL" id="PHQ51483.1"/>
    </source>
</evidence>
<evidence type="ECO:0000256" key="1">
    <source>
        <dbReference type="SAM" id="MobiDB-lite"/>
    </source>
</evidence>
<dbReference type="Proteomes" id="UP000222531">
    <property type="component" value="Unassembled WGS sequence"/>
</dbReference>